<dbReference type="SUPFAM" id="SSF53448">
    <property type="entry name" value="Nucleotide-diphospho-sugar transferases"/>
    <property type="match status" value="1"/>
</dbReference>
<dbReference type="PANTHER" id="PTHR43685">
    <property type="entry name" value="GLYCOSYLTRANSFERASE"/>
    <property type="match status" value="1"/>
</dbReference>
<dbReference type="InterPro" id="IPR001173">
    <property type="entry name" value="Glyco_trans_2-like"/>
</dbReference>
<dbReference type="AlphaFoldDB" id="A0A832SH07"/>
<dbReference type="EMBL" id="DUJP01000010">
    <property type="protein sequence ID" value="HII46278.1"/>
    <property type="molecule type" value="Genomic_DNA"/>
</dbReference>
<keyword evidence="1" id="KW-0472">Membrane</keyword>
<name>A0A832SH07_9CREN</name>
<dbReference type="OMA" id="LGKNSEW"/>
<keyword evidence="3" id="KW-0808">Transferase</keyword>
<proteinExistence type="predicted"/>
<sequence>MKITIGILGKNSEWILKYSLKAVKQALTVIEQSGISFEVIYVDGGSSDRSVDLVKTMLGKDTLIIEAKNTNIPEARNIVVKNAKGDYIVFWDSDILAPPSILLRMIRTELPIVAPEREDVYIRSEEEIEKFLNIVLHEKRINVQIVDVPYVVFSVTAFKKEVFERVGLFDERMTQAEDRDFGLRARCKGYKSYLLRGSVAYDINRRLKSDVPVMTPLRQYARGLLKKGVIYAFSPSPRHKRNMVFYGTLHALAFTALFYHPIVATLEMVPLAFFTIKYGFRKGAEMWIKSLLLYTTMIFAKSIIIFKDICGVLEEI</sequence>
<evidence type="ECO:0000313" key="3">
    <source>
        <dbReference type="EMBL" id="HII46278.1"/>
    </source>
</evidence>
<dbReference type="RefSeq" id="WP_011007325.1">
    <property type="nucleotide sequence ID" value="NZ_DAIOPL010000025.1"/>
</dbReference>
<evidence type="ECO:0000256" key="1">
    <source>
        <dbReference type="SAM" id="Phobius"/>
    </source>
</evidence>
<dbReference type="InterPro" id="IPR050834">
    <property type="entry name" value="Glycosyltransf_2"/>
</dbReference>
<feature type="domain" description="Glycosyltransferase 2-like" evidence="2">
    <location>
        <begin position="23"/>
        <end position="166"/>
    </location>
</feature>
<feature type="transmembrane region" description="Helical" evidence="1">
    <location>
        <begin position="286"/>
        <end position="306"/>
    </location>
</feature>
<reference evidence="3" key="1">
    <citation type="journal article" date="2020" name="bioRxiv">
        <title>A rank-normalized archaeal taxonomy based on genome phylogeny resolves widespread incomplete and uneven classifications.</title>
        <authorList>
            <person name="Rinke C."/>
            <person name="Chuvochina M."/>
            <person name="Mussig A.J."/>
            <person name="Chaumeil P.-A."/>
            <person name="Waite D.W."/>
            <person name="Whitman W.B."/>
            <person name="Parks D.H."/>
            <person name="Hugenholtz P."/>
        </authorList>
    </citation>
    <scope>NUCLEOTIDE SEQUENCE</scope>
    <source>
        <strain evidence="3">UBA8839</strain>
    </source>
</reference>
<organism evidence="3 4">
    <name type="scientific">Pyrobaculum aerophilum</name>
    <dbReference type="NCBI Taxonomy" id="13773"/>
    <lineage>
        <taxon>Archaea</taxon>
        <taxon>Thermoproteota</taxon>
        <taxon>Thermoprotei</taxon>
        <taxon>Thermoproteales</taxon>
        <taxon>Thermoproteaceae</taxon>
        <taxon>Pyrobaculum</taxon>
    </lineage>
</organism>
<accession>A0A832SH07</accession>
<gene>
    <name evidence="3" type="ORF">HA333_02080</name>
</gene>
<dbReference type="InterPro" id="IPR029044">
    <property type="entry name" value="Nucleotide-diphossugar_trans"/>
</dbReference>
<evidence type="ECO:0000313" key="4">
    <source>
        <dbReference type="Proteomes" id="UP000651120"/>
    </source>
</evidence>
<protein>
    <submittedName>
        <fullName evidence="3">Glycosyltransferase</fullName>
    </submittedName>
</protein>
<dbReference type="Gene3D" id="3.90.550.10">
    <property type="entry name" value="Spore Coat Polysaccharide Biosynthesis Protein SpsA, Chain A"/>
    <property type="match status" value="1"/>
</dbReference>
<feature type="transmembrane region" description="Helical" evidence="1">
    <location>
        <begin position="243"/>
        <end position="266"/>
    </location>
</feature>
<keyword evidence="1" id="KW-0812">Transmembrane</keyword>
<comment type="caution">
    <text evidence="3">The sequence shown here is derived from an EMBL/GenBank/DDBJ whole genome shotgun (WGS) entry which is preliminary data.</text>
</comment>
<dbReference type="GeneID" id="1465074"/>
<dbReference type="GO" id="GO:0016740">
    <property type="term" value="F:transferase activity"/>
    <property type="evidence" value="ECO:0007669"/>
    <property type="project" value="UniProtKB-KW"/>
</dbReference>
<dbReference type="PANTHER" id="PTHR43685:SF11">
    <property type="entry name" value="GLYCOSYLTRANSFERASE TAGX-RELATED"/>
    <property type="match status" value="1"/>
</dbReference>
<dbReference type="Pfam" id="PF00535">
    <property type="entry name" value="Glycos_transf_2"/>
    <property type="match status" value="1"/>
</dbReference>
<dbReference type="Proteomes" id="UP000651120">
    <property type="component" value="Unassembled WGS sequence"/>
</dbReference>
<evidence type="ECO:0000259" key="2">
    <source>
        <dbReference type="Pfam" id="PF00535"/>
    </source>
</evidence>
<keyword evidence="1" id="KW-1133">Transmembrane helix</keyword>